<dbReference type="InterPro" id="IPR020311">
    <property type="entry name" value="Uncharacterised_Rv0898c"/>
</dbReference>
<protein>
    <submittedName>
        <fullName evidence="2">DUF2630 family protein</fullName>
    </submittedName>
</protein>
<dbReference type="Proteomes" id="UP001183420">
    <property type="component" value="Unassembled WGS sequence"/>
</dbReference>
<accession>A0ABU2LI05</accession>
<comment type="caution">
    <text evidence="2">The sequence shown here is derived from an EMBL/GenBank/DDBJ whole genome shotgun (WGS) entry which is preliminary data.</text>
</comment>
<name>A0ABU2LI05_9ACTN</name>
<reference evidence="3" key="1">
    <citation type="submission" date="2023-07" db="EMBL/GenBank/DDBJ databases">
        <title>30 novel species of actinomycetes from the DSMZ collection.</title>
        <authorList>
            <person name="Nouioui I."/>
        </authorList>
    </citation>
    <scope>NUCLEOTIDE SEQUENCE [LARGE SCALE GENOMIC DNA]</scope>
    <source>
        <strain evidence="3">DSM 44918</strain>
    </source>
</reference>
<dbReference type="EMBL" id="JAVREM010000002">
    <property type="protein sequence ID" value="MDT0317209.1"/>
    <property type="molecule type" value="Genomic_DNA"/>
</dbReference>
<evidence type="ECO:0000256" key="1">
    <source>
        <dbReference type="SAM" id="MobiDB-lite"/>
    </source>
</evidence>
<gene>
    <name evidence="2" type="ORF">RNC47_02515</name>
</gene>
<evidence type="ECO:0000313" key="2">
    <source>
        <dbReference type="EMBL" id="MDT0317209.1"/>
    </source>
</evidence>
<proteinExistence type="predicted"/>
<dbReference type="RefSeq" id="WP_311595073.1">
    <property type="nucleotide sequence ID" value="NZ_JAVREM010000002.1"/>
</dbReference>
<dbReference type="Pfam" id="PF10944">
    <property type="entry name" value="DUF2630"/>
    <property type="match status" value="1"/>
</dbReference>
<feature type="region of interest" description="Disordered" evidence="1">
    <location>
        <begin position="61"/>
        <end position="80"/>
    </location>
</feature>
<sequence>MDDKDILARVGELVAEERALRERSVGHGLQEGERIRLTDVEARLDQCWDLLRQRRARLEFGEDPAGATERPAWEVEGYES</sequence>
<organism evidence="2 3">
    <name type="scientific">Streptomyces millisiae</name>
    <dbReference type="NCBI Taxonomy" id="3075542"/>
    <lineage>
        <taxon>Bacteria</taxon>
        <taxon>Bacillati</taxon>
        <taxon>Actinomycetota</taxon>
        <taxon>Actinomycetes</taxon>
        <taxon>Kitasatosporales</taxon>
        <taxon>Streptomycetaceae</taxon>
        <taxon>Streptomyces</taxon>
    </lineage>
</organism>
<keyword evidence="3" id="KW-1185">Reference proteome</keyword>
<evidence type="ECO:0000313" key="3">
    <source>
        <dbReference type="Proteomes" id="UP001183420"/>
    </source>
</evidence>